<dbReference type="AlphaFoldDB" id="A0A4Y2G4U7"/>
<dbReference type="GO" id="GO:0006509">
    <property type="term" value="P:membrane protein ectodomain proteolysis"/>
    <property type="evidence" value="ECO:0007669"/>
    <property type="project" value="TreeGrafter"/>
</dbReference>
<keyword evidence="5" id="KW-0482">Metalloprotease</keyword>
<keyword evidence="4 8" id="KW-0862">Zinc</keyword>
<dbReference type="InterPro" id="IPR024079">
    <property type="entry name" value="MetalloPept_cat_dom_sf"/>
</dbReference>
<evidence type="ECO:0000256" key="7">
    <source>
        <dbReference type="ARBA" id="ARBA00023180"/>
    </source>
</evidence>
<feature type="compositionally biased region" description="Low complexity" evidence="9">
    <location>
        <begin position="254"/>
        <end position="269"/>
    </location>
</feature>
<evidence type="ECO:0000256" key="3">
    <source>
        <dbReference type="ARBA" id="ARBA00022801"/>
    </source>
</evidence>
<dbReference type="Gene3D" id="3.40.1620.60">
    <property type="match status" value="1"/>
</dbReference>
<dbReference type="GO" id="GO:0046872">
    <property type="term" value="F:metal ion binding"/>
    <property type="evidence" value="ECO:0007669"/>
    <property type="project" value="UniProtKB-KW"/>
</dbReference>
<protein>
    <submittedName>
        <fullName evidence="11">A disintegrin and metalloproteinase with thrombospondin motifs 5</fullName>
    </submittedName>
</protein>
<feature type="domain" description="Peptidase M12B" evidence="10">
    <location>
        <begin position="330"/>
        <end position="565"/>
    </location>
</feature>
<keyword evidence="12" id="KW-1185">Reference proteome</keyword>
<dbReference type="InterPro" id="IPR041645">
    <property type="entry name" value="ADAMTS_CR_2"/>
</dbReference>
<evidence type="ECO:0000256" key="1">
    <source>
        <dbReference type="ARBA" id="ARBA00022670"/>
    </source>
</evidence>
<evidence type="ECO:0000259" key="10">
    <source>
        <dbReference type="PROSITE" id="PS50215"/>
    </source>
</evidence>
<evidence type="ECO:0000313" key="12">
    <source>
        <dbReference type="Proteomes" id="UP000499080"/>
    </source>
</evidence>
<dbReference type="InterPro" id="IPR001590">
    <property type="entry name" value="Peptidase_M12B"/>
</dbReference>
<dbReference type="Gene3D" id="3.40.390.10">
    <property type="entry name" value="Collagenase (Catalytic Domain)"/>
    <property type="match status" value="1"/>
</dbReference>
<gene>
    <name evidence="11" type="primary">ADAMTS5</name>
    <name evidence="11" type="ORF">AVEN_5204_1</name>
</gene>
<evidence type="ECO:0000256" key="9">
    <source>
        <dbReference type="SAM" id="MobiDB-lite"/>
    </source>
</evidence>
<feature type="binding site" evidence="8">
    <location>
        <position position="494"/>
    </location>
    <ligand>
        <name>Zn(2+)</name>
        <dbReference type="ChEBI" id="CHEBI:29105"/>
        <note>catalytic</note>
    </ligand>
</feature>
<dbReference type="Pfam" id="PF13582">
    <property type="entry name" value="Reprolysin_3"/>
    <property type="match status" value="1"/>
</dbReference>
<proteinExistence type="predicted"/>
<dbReference type="EMBL" id="BGPR01001194">
    <property type="protein sequence ID" value="GBM47826.1"/>
    <property type="molecule type" value="Genomic_DNA"/>
</dbReference>
<evidence type="ECO:0000256" key="6">
    <source>
        <dbReference type="ARBA" id="ARBA00023157"/>
    </source>
</evidence>
<feature type="region of interest" description="Disordered" evidence="9">
    <location>
        <begin position="663"/>
        <end position="713"/>
    </location>
</feature>
<dbReference type="Proteomes" id="UP000499080">
    <property type="component" value="Unassembled WGS sequence"/>
</dbReference>
<feature type="active site" evidence="8">
    <location>
        <position position="495"/>
    </location>
</feature>
<dbReference type="GO" id="GO:0004222">
    <property type="term" value="F:metalloendopeptidase activity"/>
    <property type="evidence" value="ECO:0007669"/>
    <property type="project" value="InterPro"/>
</dbReference>
<keyword evidence="6" id="KW-1015">Disulfide bond</keyword>
<evidence type="ECO:0000256" key="5">
    <source>
        <dbReference type="ARBA" id="ARBA00023049"/>
    </source>
</evidence>
<name>A0A4Y2G4U7_ARAVE</name>
<feature type="compositionally biased region" description="Polar residues" evidence="9">
    <location>
        <begin position="666"/>
        <end position="682"/>
    </location>
</feature>
<dbReference type="Pfam" id="PF17771">
    <property type="entry name" value="ADAMTS_CR_2"/>
    <property type="match status" value="1"/>
</dbReference>
<keyword evidence="11" id="KW-0401">Integrin</keyword>
<dbReference type="GO" id="GO:0007229">
    <property type="term" value="P:integrin-mediated signaling pathway"/>
    <property type="evidence" value="ECO:0007669"/>
    <property type="project" value="UniProtKB-KW"/>
</dbReference>
<sequence>MVVHSVTNAIFCVRELLHFLILNKFASRCYEADIFKTVGPFCNCCRPSDKLFIGSFIMAMGTAKTAGRILWFYLNLLTLFADAKSTFTNLQLHKRMDPLLLKQTFHVESYDKVPHYEVVHVRTLSKRSADDSEVKRVHLSAFGRDMQLHLQRNDDFDDRLKSMKMYLAESTNNGIQYREMPAEDDDPGTTYHDLDQMAAVTIRHGADGKIQMEGTIGNDLVVKPVPTAILIPEDGFVDDEMFLDEDESYERNRNNSFSTHRTNSSSSFRQPPPSSARGGAHFVYRGQMMSNDSHSDFLPLDNVRGHFNSRADTGPLYSHRSKRALAPSSVWPEILLLVDYGSFVLHGLSSRHIKRYFVSFWNGVDLRYKTLANPKIRISLAGIIVAKSKDATPYLERNRLASPNRDAIDAAAALTDMGKYLYLEDRLPAYDMAVVMTKLDMCRKQFAGGRCSRGTAGFAYVGGACVVNKRLEKVNSVAIIEDSGGFSGIIVAAHEVGHLLGCVHDGSPPPSYLGGPGASRCPWEDGFIMSDLRHTDRGFRWSKCSVEQFKHFLNGETASCLFNYPDDNKLLERELPGTMLTLDEQCERDRGTQACFKDSRVCAQLFCYDNDSGYCVSFRPAAEGSSCGDGQVCKNGKCVVDNENIIPDYTHVTRSIVNRVDKEVAKQTTSRPPSPNVSKPQARNNRRPSRPSYNGRNNAVPAQKDPTSTTTAKSVAAGKVCEDAVDKLAGGLTCQDFLQRYGDRYCRHSYMTKNCCYSHQIVCANT</sequence>
<keyword evidence="2 8" id="KW-0479">Metal-binding</keyword>
<feature type="binding site" evidence="8">
    <location>
        <position position="504"/>
    </location>
    <ligand>
        <name>Zn(2+)</name>
        <dbReference type="ChEBI" id="CHEBI:29105"/>
        <note>catalytic</note>
    </ligand>
</feature>
<keyword evidence="1" id="KW-0645">Protease</keyword>
<dbReference type="InterPro" id="IPR034030">
    <property type="entry name" value="ZnMc_salivary_gland_MPs"/>
</dbReference>
<comment type="caution">
    <text evidence="8">Lacks conserved residue(s) required for the propagation of feature annotation.</text>
</comment>
<accession>A0A4Y2G4U7</accession>
<organism evidence="11 12">
    <name type="scientific">Araneus ventricosus</name>
    <name type="common">Orbweaver spider</name>
    <name type="synonym">Epeira ventricosa</name>
    <dbReference type="NCBI Taxonomy" id="182803"/>
    <lineage>
        <taxon>Eukaryota</taxon>
        <taxon>Metazoa</taxon>
        <taxon>Ecdysozoa</taxon>
        <taxon>Arthropoda</taxon>
        <taxon>Chelicerata</taxon>
        <taxon>Arachnida</taxon>
        <taxon>Araneae</taxon>
        <taxon>Araneomorphae</taxon>
        <taxon>Entelegynae</taxon>
        <taxon>Araneoidea</taxon>
        <taxon>Araneidae</taxon>
        <taxon>Araneus</taxon>
    </lineage>
</organism>
<dbReference type="PANTHER" id="PTHR11905">
    <property type="entry name" value="ADAM A DISINTEGRIN AND METALLOPROTEASE DOMAIN"/>
    <property type="match status" value="1"/>
</dbReference>
<evidence type="ECO:0000256" key="8">
    <source>
        <dbReference type="PROSITE-ProRule" id="PRU00276"/>
    </source>
</evidence>
<comment type="caution">
    <text evidence="11">The sequence shown here is derived from an EMBL/GenBank/DDBJ whole genome shotgun (WGS) entry which is preliminary data.</text>
</comment>
<evidence type="ECO:0000256" key="4">
    <source>
        <dbReference type="ARBA" id="ARBA00022833"/>
    </source>
</evidence>
<evidence type="ECO:0000256" key="2">
    <source>
        <dbReference type="ARBA" id="ARBA00022723"/>
    </source>
</evidence>
<keyword evidence="3" id="KW-0378">Hydrolase</keyword>
<reference evidence="11 12" key="1">
    <citation type="journal article" date="2019" name="Sci. Rep.">
        <title>Orb-weaving spider Araneus ventricosus genome elucidates the spidroin gene catalogue.</title>
        <authorList>
            <person name="Kono N."/>
            <person name="Nakamura H."/>
            <person name="Ohtoshi R."/>
            <person name="Moran D.A.P."/>
            <person name="Shinohara A."/>
            <person name="Yoshida Y."/>
            <person name="Fujiwara M."/>
            <person name="Mori M."/>
            <person name="Tomita M."/>
            <person name="Arakawa K."/>
        </authorList>
    </citation>
    <scope>NUCLEOTIDE SEQUENCE [LARGE SCALE GENOMIC DNA]</scope>
</reference>
<dbReference type="PROSITE" id="PS50215">
    <property type="entry name" value="ADAM_MEPRO"/>
    <property type="match status" value="1"/>
</dbReference>
<dbReference type="CDD" id="cd04272">
    <property type="entry name" value="ZnMc_salivary_gland_MPs"/>
    <property type="match status" value="1"/>
</dbReference>
<dbReference type="OrthoDB" id="9936463at2759"/>
<dbReference type="PANTHER" id="PTHR11905:SF249">
    <property type="entry name" value="SOL NARAE, ISOFORM C"/>
    <property type="match status" value="1"/>
</dbReference>
<keyword evidence="7" id="KW-0325">Glycoprotein</keyword>
<feature type="region of interest" description="Disordered" evidence="9">
    <location>
        <begin position="247"/>
        <end position="280"/>
    </location>
</feature>
<feature type="binding site" evidence="8">
    <location>
        <position position="498"/>
    </location>
    <ligand>
        <name>Zn(2+)</name>
        <dbReference type="ChEBI" id="CHEBI:29105"/>
        <note>catalytic</note>
    </ligand>
</feature>
<evidence type="ECO:0000313" key="11">
    <source>
        <dbReference type="EMBL" id="GBM47826.1"/>
    </source>
</evidence>
<dbReference type="SUPFAM" id="SSF55486">
    <property type="entry name" value="Metalloproteases ('zincins'), catalytic domain"/>
    <property type="match status" value="1"/>
</dbReference>